<evidence type="ECO:0000313" key="3">
    <source>
        <dbReference type="EMBL" id="NEB13910.1"/>
    </source>
</evidence>
<evidence type="ECO:0000259" key="2">
    <source>
        <dbReference type="PROSITE" id="PS50921"/>
    </source>
</evidence>
<feature type="region of interest" description="Disordered" evidence="1">
    <location>
        <begin position="1"/>
        <end position="30"/>
    </location>
</feature>
<dbReference type="RefSeq" id="WP_164249822.1">
    <property type="nucleotide sequence ID" value="NZ_JAAGMA010000925.1"/>
</dbReference>
<proteinExistence type="predicted"/>
<dbReference type="Proteomes" id="UP000470446">
    <property type="component" value="Unassembled WGS sequence"/>
</dbReference>
<evidence type="ECO:0000313" key="4">
    <source>
        <dbReference type="Proteomes" id="UP000470446"/>
    </source>
</evidence>
<dbReference type="GO" id="GO:0003723">
    <property type="term" value="F:RNA binding"/>
    <property type="evidence" value="ECO:0007669"/>
    <property type="project" value="InterPro"/>
</dbReference>
<dbReference type="SUPFAM" id="SSF52172">
    <property type="entry name" value="CheY-like"/>
    <property type="match status" value="1"/>
</dbReference>
<dbReference type="Gene3D" id="1.10.10.10">
    <property type="entry name" value="Winged helix-like DNA-binding domain superfamily/Winged helix DNA-binding domain"/>
    <property type="match status" value="1"/>
</dbReference>
<dbReference type="AlphaFoldDB" id="A0A7K3PVD2"/>
<dbReference type="PROSITE" id="PS50921">
    <property type="entry name" value="ANTAR"/>
    <property type="match status" value="1"/>
</dbReference>
<organism evidence="3 4">
    <name type="scientific">Streptomyces coelicoflavus</name>
    <dbReference type="NCBI Taxonomy" id="285562"/>
    <lineage>
        <taxon>Bacteria</taxon>
        <taxon>Bacillati</taxon>
        <taxon>Actinomycetota</taxon>
        <taxon>Actinomycetes</taxon>
        <taxon>Kitasatosporales</taxon>
        <taxon>Streptomycetaceae</taxon>
        <taxon>Streptomyces</taxon>
    </lineage>
</organism>
<dbReference type="InterPro" id="IPR036388">
    <property type="entry name" value="WH-like_DNA-bd_sf"/>
</dbReference>
<feature type="domain" description="ANTAR" evidence="2">
    <location>
        <begin position="37"/>
        <end position="92"/>
    </location>
</feature>
<dbReference type="SMART" id="SM01012">
    <property type="entry name" value="ANTAR"/>
    <property type="match status" value="1"/>
</dbReference>
<reference evidence="3 4" key="1">
    <citation type="submission" date="2020-01" db="EMBL/GenBank/DDBJ databases">
        <title>Insect and environment-associated Actinomycetes.</title>
        <authorList>
            <person name="Currrie C."/>
            <person name="Chevrette M."/>
            <person name="Carlson C."/>
            <person name="Stubbendieck R."/>
            <person name="Wendt-Pienkowski E."/>
        </authorList>
    </citation>
    <scope>NUCLEOTIDE SEQUENCE [LARGE SCALE GENOMIC DNA]</scope>
    <source>
        <strain evidence="3 4">SID14163</strain>
    </source>
</reference>
<comment type="caution">
    <text evidence="3">The sequence shown here is derived from an EMBL/GenBank/DDBJ whole genome shotgun (WGS) entry which is preliminary data.</text>
</comment>
<dbReference type="EMBL" id="JAAGMA010000925">
    <property type="protein sequence ID" value="NEB13910.1"/>
    <property type="molecule type" value="Genomic_DNA"/>
</dbReference>
<sequence length="92" mass="9455">MSTPEEPGDPAGAVRRDVSDPAGTAPLSPVGRLAATVDRLSREVRAAQAEAEGRALIELAKGVLVARLGCGPAEAARQLAELADQSRVTPLE</sequence>
<dbReference type="InterPro" id="IPR005561">
    <property type="entry name" value="ANTAR"/>
</dbReference>
<accession>A0A7K3PVD2</accession>
<dbReference type="Pfam" id="PF03861">
    <property type="entry name" value="ANTAR"/>
    <property type="match status" value="1"/>
</dbReference>
<feature type="non-terminal residue" evidence="3">
    <location>
        <position position="92"/>
    </location>
</feature>
<gene>
    <name evidence="3" type="ORF">G3I32_34625</name>
</gene>
<evidence type="ECO:0000256" key="1">
    <source>
        <dbReference type="SAM" id="MobiDB-lite"/>
    </source>
</evidence>
<protein>
    <submittedName>
        <fullName evidence="3">ANTAR domain-containing protein</fullName>
    </submittedName>
</protein>
<name>A0A7K3PVD2_9ACTN</name>
<dbReference type="InterPro" id="IPR011006">
    <property type="entry name" value="CheY-like_superfamily"/>
</dbReference>